<proteinExistence type="predicted"/>
<dbReference type="AlphaFoldDB" id="A0A2U1MIK2"/>
<dbReference type="PANTHER" id="PTHR11697:SF230">
    <property type="entry name" value="ZINC FINGER, MYM DOMAIN CONTAINING 1"/>
    <property type="match status" value="1"/>
</dbReference>
<dbReference type="STRING" id="35608.A0A2U1MIK2"/>
<protein>
    <recommendedName>
        <fullName evidence="2">TTF-type domain-containing protein</fullName>
    </recommendedName>
</protein>
<feature type="compositionally biased region" description="Basic and acidic residues" evidence="1">
    <location>
        <begin position="65"/>
        <end position="83"/>
    </location>
</feature>
<dbReference type="Proteomes" id="UP000245207">
    <property type="component" value="Unassembled WGS sequence"/>
</dbReference>
<name>A0A2U1MIK2_ARTAN</name>
<sequence>MDIDWCDEIMGRLEKEQVQADRWNTIAKPDAWRNSDTCGTKKNQMKSDRYLHETQPSYQQQQDVNDNHVNESPRVEPEKDVHTSSKGRTRSFQEVWFKRFWWLEYSETKDAAYYLPCYLFNKKPIGRVGSDRFTKQGFNMWKKVNHGNDCAFITHEEKEVIENRLRLKTTIESVKWLTVQTWGLRVSDERPGSKNQGNLLESTTSQKGDAAYCLEHLLSFDFVIVMHIMKEIIEMTDKLCQALQHRSQDIINALALVSTTKTLLQKLRDEGWHSLMGKVTLACENNNIPLPDMNVTYRNLIQSQLLRLSVALDPRKSFKIDDICTLVKKFYHLDFTDQEKIQLKAELQHYELDVRNHLSFKKVSKLSALCKGLHDTGKSKSYPLVERLIRLILTLPVSTPSNMIIDAFNSKKKRRVRFQIPKVQVERSQVPDDETQWHL</sequence>
<feature type="domain" description="TTF-type" evidence="2">
    <location>
        <begin position="88"/>
        <end position="178"/>
    </location>
</feature>
<gene>
    <name evidence="3" type="ORF">CTI12_AA376100</name>
</gene>
<evidence type="ECO:0000259" key="2">
    <source>
        <dbReference type="SMART" id="SM00597"/>
    </source>
</evidence>
<evidence type="ECO:0000256" key="1">
    <source>
        <dbReference type="SAM" id="MobiDB-lite"/>
    </source>
</evidence>
<dbReference type="InterPro" id="IPR055298">
    <property type="entry name" value="AtLOH3-like"/>
</dbReference>
<accession>A0A2U1MIK2</accession>
<dbReference type="OrthoDB" id="785612at2759"/>
<organism evidence="3 4">
    <name type="scientific">Artemisia annua</name>
    <name type="common">Sweet wormwood</name>
    <dbReference type="NCBI Taxonomy" id="35608"/>
    <lineage>
        <taxon>Eukaryota</taxon>
        <taxon>Viridiplantae</taxon>
        <taxon>Streptophyta</taxon>
        <taxon>Embryophyta</taxon>
        <taxon>Tracheophyta</taxon>
        <taxon>Spermatophyta</taxon>
        <taxon>Magnoliopsida</taxon>
        <taxon>eudicotyledons</taxon>
        <taxon>Gunneridae</taxon>
        <taxon>Pentapetalae</taxon>
        <taxon>asterids</taxon>
        <taxon>campanulids</taxon>
        <taxon>Asterales</taxon>
        <taxon>Asteraceae</taxon>
        <taxon>Asteroideae</taxon>
        <taxon>Anthemideae</taxon>
        <taxon>Artemisiinae</taxon>
        <taxon>Artemisia</taxon>
    </lineage>
</organism>
<dbReference type="PANTHER" id="PTHR11697">
    <property type="entry name" value="GENERAL TRANSCRIPTION FACTOR 2-RELATED ZINC FINGER PROTEIN"/>
    <property type="match status" value="1"/>
</dbReference>
<feature type="region of interest" description="Disordered" evidence="1">
    <location>
        <begin position="52"/>
        <end position="86"/>
    </location>
</feature>
<dbReference type="EMBL" id="PKPP01005183">
    <property type="protein sequence ID" value="PWA61101.1"/>
    <property type="molecule type" value="Genomic_DNA"/>
</dbReference>
<evidence type="ECO:0000313" key="3">
    <source>
        <dbReference type="EMBL" id="PWA61101.1"/>
    </source>
</evidence>
<comment type="caution">
    <text evidence="3">The sequence shown here is derived from an EMBL/GenBank/DDBJ whole genome shotgun (WGS) entry which is preliminary data.</text>
</comment>
<evidence type="ECO:0000313" key="4">
    <source>
        <dbReference type="Proteomes" id="UP000245207"/>
    </source>
</evidence>
<dbReference type="SMART" id="SM00597">
    <property type="entry name" value="ZnF_TTF"/>
    <property type="match status" value="1"/>
</dbReference>
<reference evidence="3 4" key="1">
    <citation type="journal article" date="2018" name="Mol. Plant">
        <title>The genome of Artemisia annua provides insight into the evolution of Asteraceae family and artemisinin biosynthesis.</title>
        <authorList>
            <person name="Shen Q."/>
            <person name="Zhang L."/>
            <person name="Liao Z."/>
            <person name="Wang S."/>
            <person name="Yan T."/>
            <person name="Shi P."/>
            <person name="Liu M."/>
            <person name="Fu X."/>
            <person name="Pan Q."/>
            <person name="Wang Y."/>
            <person name="Lv Z."/>
            <person name="Lu X."/>
            <person name="Zhang F."/>
            <person name="Jiang W."/>
            <person name="Ma Y."/>
            <person name="Chen M."/>
            <person name="Hao X."/>
            <person name="Li L."/>
            <person name="Tang Y."/>
            <person name="Lv G."/>
            <person name="Zhou Y."/>
            <person name="Sun X."/>
            <person name="Brodelius P.E."/>
            <person name="Rose J.K.C."/>
            <person name="Tang K."/>
        </authorList>
    </citation>
    <scope>NUCLEOTIDE SEQUENCE [LARGE SCALE GENOMIC DNA]</scope>
    <source>
        <strain evidence="4">cv. Huhao1</strain>
        <tissue evidence="3">Leaf</tissue>
    </source>
</reference>
<keyword evidence="4" id="KW-1185">Reference proteome</keyword>
<dbReference type="InterPro" id="IPR006580">
    <property type="entry name" value="Znf_TTF"/>
</dbReference>